<dbReference type="Proteomes" id="UP000295573">
    <property type="component" value="Unassembled WGS sequence"/>
</dbReference>
<feature type="transmembrane region" description="Helical" evidence="2">
    <location>
        <begin position="6"/>
        <end position="28"/>
    </location>
</feature>
<organism evidence="3 4">
    <name type="scientific">Kribbella antiqua</name>
    <dbReference type="NCBI Taxonomy" id="2512217"/>
    <lineage>
        <taxon>Bacteria</taxon>
        <taxon>Bacillati</taxon>
        <taxon>Actinomycetota</taxon>
        <taxon>Actinomycetes</taxon>
        <taxon>Propionibacteriales</taxon>
        <taxon>Kribbellaceae</taxon>
        <taxon>Kribbella</taxon>
    </lineage>
</organism>
<reference evidence="3 4" key="1">
    <citation type="journal article" date="2015" name="Stand. Genomic Sci.">
        <title>Genomic Encyclopedia of Bacterial and Archaeal Type Strains, Phase III: the genomes of soil and plant-associated and newly described type strains.</title>
        <authorList>
            <person name="Whitman W.B."/>
            <person name="Woyke T."/>
            <person name="Klenk H.P."/>
            <person name="Zhou Y."/>
            <person name="Lilburn T.G."/>
            <person name="Beck B.J."/>
            <person name="De Vos P."/>
            <person name="Vandamme P."/>
            <person name="Eisen J.A."/>
            <person name="Garrity G."/>
            <person name="Hugenholtz P."/>
            <person name="Kyrpides N.C."/>
        </authorList>
    </citation>
    <scope>NUCLEOTIDE SEQUENCE [LARGE SCALE GENOMIC DNA]</scope>
    <source>
        <strain evidence="3 4">VKM Ac-2541</strain>
    </source>
</reference>
<name>A0A4R2IUX3_9ACTN</name>
<keyword evidence="4" id="KW-1185">Reference proteome</keyword>
<sequence length="73" mass="8356">MQGGEAMAWQLWVVLALIAVVLTAFAVWRMRHAQHVFDDIAHLDRAPEPSSDDLARARARREEEPEQPRRSHG</sequence>
<protein>
    <submittedName>
        <fullName evidence="3">Uncharacterized protein</fullName>
    </submittedName>
</protein>
<keyword evidence="2" id="KW-0472">Membrane</keyword>
<evidence type="ECO:0000313" key="3">
    <source>
        <dbReference type="EMBL" id="TCO49381.1"/>
    </source>
</evidence>
<feature type="region of interest" description="Disordered" evidence="1">
    <location>
        <begin position="44"/>
        <end position="73"/>
    </location>
</feature>
<comment type="caution">
    <text evidence="3">The sequence shown here is derived from an EMBL/GenBank/DDBJ whole genome shotgun (WGS) entry which is preliminary data.</text>
</comment>
<evidence type="ECO:0000256" key="2">
    <source>
        <dbReference type="SAM" id="Phobius"/>
    </source>
</evidence>
<keyword evidence="2" id="KW-0812">Transmembrane</keyword>
<dbReference type="EMBL" id="SLWR01000003">
    <property type="protein sequence ID" value="TCO49381.1"/>
    <property type="molecule type" value="Genomic_DNA"/>
</dbReference>
<evidence type="ECO:0000313" key="4">
    <source>
        <dbReference type="Proteomes" id="UP000295573"/>
    </source>
</evidence>
<evidence type="ECO:0000256" key="1">
    <source>
        <dbReference type="SAM" id="MobiDB-lite"/>
    </source>
</evidence>
<gene>
    <name evidence="3" type="ORF">EV646_103359</name>
</gene>
<dbReference type="AlphaFoldDB" id="A0A4R2IUX3"/>
<accession>A0A4R2IUX3</accession>
<keyword evidence="2" id="KW-1133">Transmembrane helix</keyword>
<proteinExistence type="predicted"/>